<dbReference type="EMBL" id="AP025628">
    <property type="protein sequence ID" value="BDG62302.1"/>
    <property type="molecule type" value="Genomic_DNA"/>
</dbReference>
<dbReference type="InterPro" id="IPR004358">
    <property type="entry name" value="Sig_transdc_His_kin-like_C"/>
</dbReference>
<evidence type="ECO:0000256" key="7">
    <source>
        <dbReference type="ARBA" id="ARBA00022777"/>
    </source>
</evidence>
<dbReference type="Gene3D" id="6.10.340.10">
    <property type="match status" value="1"/>
</dbReference>
<dbReference type="InterPro" id="IPR036097">
    <property type="entry name" value="HisK_dim/P_sf"/>
</dbReference>
<evidence type="ECO:0000259" key="12">
    <source>
        <dbReference type="PROSITE" id="PS50109"/>
    </source>
</evidence>
<evidence type="ECO:0000256" key="9">
    <source>
        <dbReference type="ARBA" id="ARBA00023012"/>
    </source>
</evidence>
<dbReference type="InterPro" id="IPR050428">
    <property type="entry name" value="TCS_sensor_his_kinase"/>
</dbReference>
<name>A0AA35CNC5_9FIRM</name>
<keyword evidence="9" id="KW-0902">Two-component regulatory system</keyword>
<dbReference type="PRINTS" id="PR00344">
    <property type="entry name" value="BCTRLSENSOR"/>
</dbReference>
<dbReference type="InterPro" id="IPR003594">
    <property type="entry name" value="HATPase_dom"/>
</dbReference>
<dbReference type="AlphaFoldDB" id="A0AA35CNC5"/>
<dbReference type="InterPro" id="IPR036890">
    <property type="entry name" value="HATPase_C_sf"/>
</dbReference>
<comment type="subcellular location">
    <subcellularLocation>
        <location evidence="2">Membrane</location>
    </subcellularLocation>
</comment>
<dbReference type="SMART" id="SM00304">
    <property type="entry name" value="HAMP"/>
    <property type="match status" value="1"/>
</dbReference>
<evidence type="ECO:0000256" key="3">
    <source>
        <dbReference type="ARBA" id="ARBA00012438"/>
    </source>
</evidence>
<proteinExistence type="predicted"/>
<gene>
    <name evidence="14" type="ORF">caldi_33920</name>
</gene>
<evidence type="ECO:0000313" key="15">
    <source>
        <dbReference type="Proteomes" id="UP001163687"/>
    </source>
</evidence>
<keyword evidence="7" id="KW-0418">Kinase</keyword>
<dbReference type="SUPFAM" id="SSF158472">
    <property type="entry name" value="HAMP domain-like"/>
    <property type="match status" value="1"/>
</dbReference>
<evidence type="ECO:0000256" key="11">
    <source>
        <dbReference type="SAM" id="Phobius"/>
    </source>
</evidence>
<dbReference type="CDD" id="cd06225">
    <property type="entry name" value="HAMP"/>
    <property type="match status" value="1"/>
</dbReference>
<organism evidence="14 15">
    <name type="scientific">Caldinitratiruptor microaerophilus</name>
    <dbReference type="NCBI Taxonomy" id="671077"/>
    <lineage>
        <taxon>Bacteria</taxon>
        <taxon>Bacillati</taxon>
        <taxon>Bacillota</taxon>
        <taxon>Clostridia</taxon>
        <taxon>Eubacteriales</taxon>
        <taxon>Symbiobacteriaceae</taxon>
        <taxon>Caldinitratiruptor</taxon>
    </lineage>
</organism>
<evidence type="ECO:0000256" key="2">
    <source>
        <dbReference type="ARBA" id="ARBA00004370"/>
    </source>
</evidence>
<comment type="catalytic activity">
    <reaction evidence="1">
        <text>ATP + protein L-histidine = ADP + protein N-phospho-L-histidine.</text>
        <dbReference type="EC" id="2.7.13.3"/>
    </reaction>
</comment>
<reference evidence="14" key="1">
    <citation type="submission" date="2022-03" db="EMBL/GenBank/DDBJ databases">
        <title>Complete genome sequence of Caldinitratiruptor microaerophilus.</title>
        <authorList>
            <person name="Mukaiyama R."/>
            <person name="Nishiyama T."/>
            <person name="Ueda K."/>
        </authorList>
    </citation>
    <scope>NUCLEOTIDE SEQUENCE</scope>
    <source>
        <strain evidence="14">JCM 16183</strain>
    </source>
</reference>
<dbReference type="Pfam" id="PF02518">
    <property type="entry name" value="HATPase_c"/>
    <property type="match status" value="1"/>
</dbReference>
<dbReference type="PROSITE" id="PS50885">
    <property type="entry name" value="HAMP"/>
    <property type="match status" value="1"/>
</dbReference>
<evidence type="ECO:0000256" key="8">
    <source>
        <dbReference type="ARBA" id="ARBA00022989"/>
    </source>
</evidence>
<evidence type="ECO:0000256" key="1">
    <source>
        <dbReference type="ARBA" id="ARBA00000085"/>
    </source>
</evidence>
<protein>
    <recommendedName>
        <fullName evidence="3">histidine kinase</fullName>
        <ecNumber evidence="3">2.7.13.3</ecNumber>
    </recommendedName>
</protein>
<dbReference type="SUPFAM" id="SSF47384">
    <property type="entry name" value="Homodimeric domain of signal transducing histidine kinase"/>
    <property type="match status" value="1"/>
</dbReference>
<evidence type="ECO:0000256" key="4">
    <source>
        <dbReference type="ARBA" id="ARBA00022553"/>
    </source>
</evidence>
<dbReference type="PANTHER" id="PTHR45436">
    <property type="entry name" value="SENSOR HISTIDINE KINASE YKOH"/>
    <property type="match status" value="1"/>
</dbReference>
<dbReference type="InterPro" id="IPR003661">
    <property type="entry name" value="HisK_dim/P_dom"/>
</dbReference>
<evidence type="ECO:0000256" key="5">
    <source>
        <dbReference type="ARBA" id="ARBA00022679"/>
    </source>
</evidence>
<dbReference type="Pfam" id="PF00512">
    <property type="entry name" value="HisKA"/>
    <property type="match status" value="1"/>
</dbReference>
<dbReference type="RefSeq" id="WP_264842893.1">
    <property type="nucleotide sequence ID" value="NZ_AP025628.1"/>
</dbReference>
<dbReference type="InterPro" id="IPR003660">
    <property type="entry name" value="HAMP_dom"/>
</dbReference>
<dbReference type="InterPro" id="IPR005467">
    <property type="entry name" value="His_kinase_dom"/>
</dbReference>
<dbReference type="CDD" id="cd00075">
    <property type="entry name" value="HATPase"/>
    <property type="match status" value="1"/>
</dbReference>
<evidence type="ECO:0000259" key="13">
    <source>
        <dbReference type="PROSITE" id="PS50885"/>
    </source>
</evidence>
<dbReference type="GO" id="GO:0005886">
    <property type="term" value="C:plasma membrane"/>
    <property type="evidence" value="ECO:0007669"/>
    <property type="project" value="TreeGrafter"/>
</dbReference>
<dbReference type="PANTHER" id="PTHR45436:SF5">
    <property type="entry name" value="SENSOR HISTIDINE KINASE TRCS"/>
    <property type="match status" value="1"/>
</dbReference>
<feature type="domain" description="HAMP" evidence="13">
    <location>
        <begin position="167"/>
        <end position="219"/>
    </location>
</feature>
<dbReference type="SMART" id="SM00388">
    <property type="entry name" value="HisKA"/>
    <property type="match status" value="1"/>
</dbReference>
<dbReference type="SMART" id="SM00387">
    <property type="entry name" value="HATPase_c"/>
    <property type="match status" value="1"/>
</dbReference>
<keyword evidence="10 11" id="KW-0472">Membrane</keyword>
<accession>A0AA35CNC5</accession>
<keyword evidence="4" id="KW-0597">Phosphoprotein</keyword>
<evidence type="ECO:0000313" key="14">
    <source>
        <dbReference type="EMBL" id="BDG62302.1"/>
    </source>
</evidence>
<sequence length="450" mass="47414">MLRSLRSRLALAFALPAAGALIAAGVLSGLLLERHIALYLADTLRDRAGRMAAVLAAGYRPGTGWPAELMGALGSWGLSEGLTLAIRSPAGDVLWQQGPAVAAPAETVEVPVVAGGRTVATLVAAVPPGGIATEREAHLRQGVRQALLGALLVGAGIALGVTLFVGRELGRPLAAMTRVARRMQAGSWDTRVPPQAVAELDALGQALNALAGSLERHEAYLRRMTRDVAHELRTPLAVVRSHLEALQDGVWEPTPERLGLVHREVMRLVGLVDQLGALAEAEGEALHLRLEEIPLRSLLDPLAAGYEPLFGQKGIAFHYRPPLEALWVRVDPDRATQILVNLLANAQRYTPAGGTVWLEARQQAGEARIAVRDTGPGIAPEDLPHLFERLYRGKAARGEGQEGGAGLGLAIARALAEAHGGRIEVRSRPGEGAEFTLVLPAAGAHGAPTA</sequence>
<dbReference type="KEGG" id="cmic:caldi_33920"/>
<dbReference type="EC" id="2.7.13.3" evidence="3"/>
<dbReference type="FunFam" id="3.30.565.10:FF:000006">
    <property type="entry name" value="Sensor histidine kinase WalK"/>
    <property type="match status" value="1"/>
</dbReference>
<dbReference type="GO" id="GO:0000155">
    <property type="term" value="F:phosphorelay sensor kinase activity"/>
    <property type="evidence" value="ECO:0007669"/>
    <property type="project" value="InterPro"/>
</dbReference>
<dbReference type="CDD" id="cd00082">
    <property type="entry name" value="HisKA"/>
    <property type="match status" value="1"/>
</dbReference>
<dbReference type="Proteomes" id="UP001163687">
    <property type="component" value="Chromosome"/>
</dbReference>
<dbReference type="Gene3D" id="1.10.287.130">
    <property type="match status" value="1"/>
</dbReference>
<keyword evidence="15" id="KW-1185">Reference proteome</keyword>
<keyword evidence="8 11" id="KW-1133">Transmembrane helix</keyword>
<keyword evidence="5" id="KW-0808">Transferase</keyword>
<evidence type="ECO:0000256" key="6">
    <source>
        <dbReference type="ARBA" id="ARBA00022692"/>
    </source>
</evidence>
<dbReference type="PROSITE" id="PS50109">
    <property type="entry name" value="HIS_KIN"/>
    <property type="match status" value="1"/>
</dbReference>
<keyword evidence="6 11" id="KW-0812">Transmembrane</keyword>
<dbReference type="SUPFAM" id="SSF55874">
    <property type="entry name" value="ATPase domain of HSP90 chaperone/DNA topoisomerase II/histidine kinase"/>
    <property type="match status" value="1"/>
</dbReference>
<dbReference type="Pfam" id="PF00672">
    <property type="entry name" value="HAMP"/>
    <property type="match status" value="1"/>
</dbReference>
<dbReference type="Gene3D" id="3.30.565.10">
    <property type="entry name" value="Histidine kinase-like ATPase, C-terminal domain"/>
    <property type="match status" value="1"/>
</dbReference>
<feature type="transmembrane region" description="Helical" evidence="11">
    <location>
        <begin position="146"/>
        <end position="166"/>
    </location>
</feature>
<feature type="domain" description="Histidine kinase" evidence="12">
    <location>
        <begin position="227"/>
        <end position="443"/>
    </location>
</feature>
<evidence type="ECO:0000256" key="10">
    <source>
        <dbReference type="ARBA" id="ARBA00023136"/>
    </source>
</evidence>